<dbReference type="GO" id="GO:0005829">
    <property type="term" value="C:cytosol"/>
    <property type="evidence" value="ECO:0007669"/>
    <property type="project" value="TreeGrafter"/>
</dbReference>
<feature type="domain" description="Pterin-binding" evidence="4">
    <location>
        <begin position="6"/>
        <end position="277"/>
    </location>
</feature>
<evidence type="ECO:0000256" key="2">
    <source>
        <dbReference type="ARBA" id="ARBA00022603"/>
    </source>
</evidence>
<evidence type="ECO:0000259" key="4">
    <source>
        <dbReference type="PROSITE" id="PS50972"/>
    </source>
</evidence>
<dbReference type="InterPro" id="IPR000489">
    <property type="entry name" value="Pterin-binding_dom"/>
</dbReference>
<reference evidence="5 6" key="1">
    <citation type="submission" date="2019-01" db="EMBL/GenBank/DDBJ databases">
        <title>Lacunisphaera sp. strain TWA-58.</title>
        <authorList>
            <person name="Chen W.-M."/>
        </authorList>
    </citation>
    <scope>NUCLEOTIDE SEQUENCE [LARGE SCALE GENOMIC DNA]</scope>
    <source>
        <strain evidence="5 6">TWA-58</strain>
    </source>
</reference>
<evidence type="ECO:0000313" key="5">
    <source>
        <dbReference type="EMBL" id="RXK53525.1"/>
    </source>
</evidence>
<comment type="caution">
    <text evidence="5">The sequence shown here is derived from an EMBL/GenBank/DDBJ whole genome shotgun (WGS) entry which is preliminary data.</text>
</comment>
<dbReference type="Proteomes" id="UP000290218">
    <property type="component" value="Unassembled WGS sequence"/>
</dbReference>
<comment type="similarity">
    <text evidence="1">Belongs to the vitamin-B12 dependent methionine synthase family.</text>
</comment>
<organism evidence="5 6">
    <name type="scientific">Oleiharenicola lentus</name>
    <dbReference type="NCBI Taxonomy" id="2508720"/>
    <lineage>
        <taxon>Bacteria</taxon>
        <taxon>Pseudomonadati</taxon>
        <taxon>Verrucomicrobiota</taxon>
        <taxon>Opitutia</taxon>
        <taxon>Opitutales</taxon>
        <taxon>Opitutaceae</taxon>
        <taxon>Oleiharenicola</taxon>
    </lineage>
</organism>
<keyword evidence="3" id="KW-0808">Transferase</keyword>
<dbReference type="RefSeq" id="WP_129049273.1">
    <property type="nucleotide sequence ID" value="NZ_SDHX01000002.1"/>
</dbReference>
<protein>
    <submittedName>
        <fullName evidence="5">Dihydropteroate synthase</fullName>
    </submittedName>
</protein>
<sequence>MPPRPLNIIGELINNSYARARTAFTERNPAAYAHLAKLQADLGVQYLTLNLDGTARISVRMEEMLELLPGVIRSIQAATDRPISFDNPSVEYHKVALRHYDRAKSGQPILNSVAASRTHLDELIRLVKDYDTKVVVMASEHFVPGGSAQCLNPQDAYAAAKHFVDRLVTEADRTNDQIIIDPGLAPVGADTYGLVNIGLDAMRMISTDPHLKGVHLIVGLSNFAWGTPKGVRELLECAYLTLGMEVGLDFALANPEKSPAPLPADHSMVAKLREALAAGRPLESESQETAGYRQAEAIMAICAEAAPAD</sequence>
<dbReference type="SUPFAM" id="SSF51717">
    <property type="entry name" value="Dihydropteroate synthetase-like"/>
    <property type="match status" value="1"/>
</dbReference>
<accession>A0A4Q1C5C2</accession>
<dbReference type="InterPro" id="IPR011005">
    <property type="entry name" value="Dihydropteroate_synth-like_sf"/>
</dbReference>
<evidence type="ECO:0000256" key="3">
    <source>
        <dbReference type="ARBA" id="ARBA00022679"/>
    </source>
</evidence>
<dbReference type="Gene3D" id="3.20.20.20">
    <property type="entry name" value="Dihydropteroate synthase-like"/>
    <property type="match status" value="1"/>
</dbReference>
<keyword evidence="6" id="KW-1185">Reference proteome</keyword>
<name>A0A4Q1C5C2_9BACT</name>
<dbReference type="InterPro" id="IPR050554">
    <property type="entry name" value="Met_Synthase/Corrinoid"/>
</dbReference>
<dbReference type="OrthoDB" id="8523801at2"/>
<gene>
    <name evidence="5" type="ORF">ESB00_17685</name>
</gene>
<proteinExistence type="inferred from homology"/>
<dbReference type="GO" id="GO:0042558">
    <property type="term" value="P:pteridine-containing compound metabolic process"/>
    <property type="evidence" value="ECO:0007669"/>
    <property type="project" value="InterPro"/>
</dbReference>
<dbReference type="PROSITE" id="PS50972">
    <property type="entry name" value="PTERIN_BINDING"/>
    <property type="match status" value="1"/>
</dbReference>
<dbReference type="GO" id="GO:0008705">
    <property type="term" value="F:methionine synthase activity"/>
    <property type="evidence" value="ECO:0007669"/>
    <property type="project" value="TreeGrafter"/>
</dbReference>
<keyword evidence="2" id="KW-0489">Methyltransferase</keyword>
<dbReference type="EMBL" id="SDHX01000002">
    <property type="protein sequence ID" value="RXK53525.1"/>
    <property type="molecule type" value="Genomic_DNA"/>
</dbReference>
<evidence type="ECO:0000256" key="1">
    <source>
        <dbReference type="ARBA" id="ARBA00010398"/>
    </source>
</evidence>
<dbReference type="AlphaFoldDB" id="A0A4Q1C5C2"/>
<evidence type="ECO:0000313" key="6">
    <source>
        <dbReference type="Proteomes" id="UP000290218"/>
    </source>
</evidence>
<dbReference type="PANTHER" id="PTHR45833">
    <property type="entry name" value="METHIONINE SYNTHASE"/>
    <property type="match status" value="1"/>
</dbReference>
<dbReference type="GO" id="GO:0032259">
    <property type="term" value="P:methylation"/>
    <property type="evidence" value="ECO:0007669"/>
    <property type="project" value="UniProtKB-KW"/>
</dbReference>
<dbReference type="Pfam" id="PF00809">
    <property type="entry name" value="Pterin_bind"/>
    <property type="match status" value="1"/>
</dbReference>